<evidence type="ECO:0000256" key="11">
    <source>
        <dbReference type="RuleBase" id="RU003661"/>
    </source>
</evidence>
<organism evidence="13">
    <name type="scientific">Laevipilina antarctica</name>
    <dbReference type="NCBI Taxonomy" id="358449"/>
    <lineage>
        <taxon>Eukaryota</taxon>
        <taxon>Metazoa</taxon>
        <taxon>Spiralia</taxon>
        <taxon>Lophotrochozoa</taxon>
        <taxon>Mollusca</taxon>
        <taxon>Monoplacophora</taxon>
        <taxon>Tryblidiida</taxon>
        <taxon>Neopilinidae</taxon>
        <taxon>Laevipilina</taxon>
    </lineage>
</organism>
<dbReference type="GeneID" id="30861709"/>
<feature type="transmembrane region" description="Helical" evidence="12">
    <location>
        <begin position="7"/>
        <end position="29"/>
    </location>
</feature>
<keyword evidence="5 11" id="KW-0812">Transmembrane</keyword>
<name>A0A1L6BZY5_9MOLL</name>
<dbReference type="InterPro" id="IPR001421">
    <property type="entry name" value="ATP8_metazoa"/>
</dbReference>
<evidence type="ECO:0000313" key="13">
    <source>
        <dbReference type="EMBL" id="APQ42965.1"/>
    </source>
</evidence>
<evidence type="ECO:0000256" key="1">
    <source>
        <dbReference type="ARBA" id="ARBA00004304"/>
    </source>
</evidence>
<gene>
    <name evidence="13" type="primary">atp8</name>
</gene>
<keyword evidence="3 11" id="KW-0813">Transport</keyword>
<dbReference type="GO" id="GO:0045259">
    <property type="term" value="C:proton-transporting ATP synthase complex"/>
    <property type="evidence" value="ECO:0007669"/>
    <property type="project" value="UniProtKB-KW"/>
</dbReference>
<keyword evidence="9 11" id="KW-0496">Mitochondrion</keyword>
<keyword evidence="4 11" id="KW-0138">CF(0)</keyword>
<dbReference type="GO" id="GO:0031966">
    <property type="term" value="C:mitochondrial membrane"/>
    <property type="evidence" value="ECO:0007669"/>
    <property type="project" value="UniProtKB-SubCell"/>
</dbReference>
<proteinExistence type="inferred from homology"/>
<evidence type="ECO:0000256" key="3">
    <source>
        <dbReference type="ARBA" id="ARBA00022448"/>
    </source>
</evidence>
<dbReference type="RefSeq" id="YP_009340676.1">
    <property type="nucleotide sequence ID" value="NC_033380.1"/>
</dbReference>
<evidence type="ECO:0000256" key="7">
    <source>
        <dbReference type="ARBA" id="ARBA00022989"/>
    </source>
</evidence>
<keyword evidence="7 12" id="KW-1133">Transmembrane helix</keyword>
<comment type="similarity">
    <text evidence="2 11">Belongs to the ATPase protein 8 family.</text>
</comment>
<geneLocation type="mitochondrion" evidence="13"/>
<evidence type="ECO:0000256" key="8">
    <source>
        <dbReference type="ARBA" id="ARBA00023065"/>
    </source>
</evidence>
<evidence type="ECO:0000256" key="5">
    <source>
        <dbReference type="ARBA" id="ARBA00022692"/>
    </source>
</evidence>
<evidence type="ECO:0000256" key="6">
    <source>
        <dbReference type="ARBA" id="ARBA00022781"/>
    </source>
</evidence>
<evidence type="ECO:0000256" key="9">
    <source>
        <dbReference type="ARBA" id="ARBA00023128"/>
    </source>
</evidence>
<keyword evidence="10 12" id="KW-0472">Membrane</keyword>
<dbReference type="GO" id="GO:0015986">
    <property type="term" value="P:proton motive force-driven ATP synthesis"/>
    <property type="evidence" value="ECO:0007669"/>
    <property type="project" value="InterPro"/>
</dbReference>
<dbReference type="GO" id="GO:0015078">
    <property type="term" value="F:proton transmembrane transporter activity"/>
    <property type="evidence" value="ECO:0007669"/>
    <property type="project" value="InterPro"/>
</dbReference>
<comment type="subcellular location">
    <subcellularLocation>
        <location evidence="1 11">Mitochondrion membrane</location>
        <topology evidence="1 11">Single-pass membrane protein</topology>
    </subcellularLocation>
</comment>
<evidence type="ECO:0000256" key="4">
    <source>
        <dbReference type="ARBA" id="ARBA00022547"/>
    </source>
</evidence>
<evidence type="ECO:0000256" key="12">
    <source>
        <dbReference type="SAM" id="Phobius"/>
    </source>
</evidence>
<dbReference type="EMBL" id="KY244020">
    <property type="protein sequence ID" value="APQ42965.1"/>
    <property type="molecule type" value="Genomic_DNA"/>
</dbReference>
<protein>
    <recommendedName>
        <fullName evidence="11">ATP synthase complex subunit 8</fullName>
    </recommendedName>
</protein>
<sequence length="56" mass="6720">MPQLSPLSWLFLFVLFWAVVFLVLSLLWWESNQDLSVGLISENKKFKPSESVWYWN</sequence>
<evidence type="ECO:0000256" key="10">
    <source>
        <dbReference type="ARBA" id="ARBA00023136"/>
    </source>
</evidence>
<accession>A0A1L6BZY5</accession>
<keyword evidence="8 11" id="KW-0406">Ion transport</keyword>
<dbReference type="AlphaFoldDB" id="A0A1L6BZY5"/>
<keyword evidence="6 11" id="KW-0375">Hydrogen ion transport</keyword>
<reference evidence="13" key="1">
    <citation type="journal article" date="2016" name="BMC Evol. Biol.">
        <title>Monoplacophoran mitochondrial genomes: convergent gene arrangements and little phylogenetic signal.</title>
        <authorList>
            <person name="Stoger I."/>
            <person name="Kocot K.M."/>
            <person name="Poustka A.J."/>
            <person name="Wilson N.G."/>
            <person name="Ivanov D."/>
            <person name="Halanych K.M."/>
            <person name="Schrodl M."/>
        </authorList>
    </citation>
    <scope>NUCLEOTIDE SEQUENCE</scope>
</reference>
<evidence type="ECO:0000256" key="2">
    <source>
        <dbReference type="ARBA" id="ARBA00008892"/>
    </source>
</evidence>
<dbReference type="Pfam" id="PF00895">
    <property type="entry name" value="ATP-synt_8"/>
    <property type="match status" value="1"/>
</dbReference>
<dbReference type="CTD" id="4509"/>